<evidence type="ECO:0000313" key="3">
    <source>
        <dbReference type="EMBL" id="MBD8051351.1"/>
    </source>
</evidence>
<comment type="caution">
    <text evidence="3">The sequence shown here is derived from an EMBL/GenBank/DDBJ whole genome shotgun (WGS) entry which is preliminary data.</text>
</comment>
<dbReference type="InterPro" id="IPR009061">
    <property type="entry name" value="DNA-bd_dom_put_sf"/>
</dbReference>
<gene>
    <name evidence="3" type="ORF">IC609_12410</name>
</gene>
<reference evidence="3" key="1">
    <citation type="submission" date="2020-09" db="EMBL/GenBank/DDBJ databases">
        <title>Genome seq and assembly of Limnohabitants sp.</title>
        <authorList>
            <person name="Chhetri G."/>
        </authorList>
    </citation>
    <scope>NUCLEOTIDE SEQUENCE</scope>
    <source>
        <strain evidence="3">JUR4</strain>
    </source>
</reference>
<dbReference type="Pfam" id="PF12728">
    <property type="entry name" value="HTH_17"/>
    <property type="match status" value="1"/>
</dbReference>
<dbReference type="EMBL" id="JACYFT010000002">
    <property type="protein sequence ID" value="MBD8051351.1"/>
    <property type="molecule type" value="Genomic_DNA"/>
</dbReference>
<evidence type="ECO:0000256" key="1">
    <source>
        <dbReference type="SAM" id="MobiDB-lite"/>
    </source>
</evidence>
<evidence type="ECO:0000313" key="4">
    <source>
        <dbReference type="Proteomes" id="UP000647424"/>
    </source>
</evidence>
<dbReference type="RefSeq" id="WP_191819784.1">
    <property type="nucleotide sequence ID" value="NZ_JACYFT010000002.1"/>
</dbReference>
<dbReference type="InterPro" id="IPR041657">
    <property type="entry name" value="HTH_17"/>
</dbReference>
<keyword evidence="4" id="KW-1185">Reference proteome</keyword>
<evidence type="ECO:0000259" key="2">
    <source>
        <dbReference type="Pfam" id="PF12728"/>
    </source>
</evidence>
<organism evidence="3 4">
    <name type="scientific">Limnohabitans radicicola</name>
    <dbReference type="NCBI Taxonomy" id="2771427"/>
    <lineage>
        <taxon>Bacteria</taxon>
        <taxon>Pseudomonadati</taxon>
        <taxon>Pseudomonadota</taxon>
        <taxon>Betaproteobacteria</taxon>
        <taxon>Burkholderiales</taxon>
        <taxon>Comamonadaceae</taxon>
        <taxon>Limnohabitans</taxon>
    </lineage>
</organism>
<dbReference type="AlphaFoldDB" id="A0A927IMM5"/>
<name>A0A927IMM5_9BURK</name>
<feature type="domain" description="Helix-turn-helix" evidence="2">
    <location>
        <begin position="2"/>
        <end position="42"/>
    </location>
</feature>
<proteinExistence type="predicted"/>
<feature type="region of interest" description="Disordered" evidence="1">
    <location>
        <begin position="54"/>
        <end position="95"/>
    </location>
</feature>
<dbReference type="SUPFAM" id="SSF46955">
    <property type="entry name" value="Putative DNA-binding domain"/>
    <property type="match status" value="1"/>
</dbReference>
<sequence>MNSQQVADLLGCSVKTVENHARAGTLPGTKFGDGWVFASELVIEAVKTISQQEAAERAQPQRKAKGFKVMENNRSKPPGMKHLSQEAIRQILTPH</sequence>
<protein>
    <submittedName>
        <fullName evidence="3">Helix-turn-helix domain-containing protein</fullName>
    </submittedName>
</protein>
<dbReference type="Proteomes" id="UP000647424">
    <property type="component" value="Unassembled WGS sequence"/>
</dbReference>
<accession>A0A927IMM5</accession>